<evidence type="ECO:0000256" key="6">
    <source>
        <dbReference type="ARBA" id="ARBA00022449"/>
    </source>
</evidence>
<keyword evidence="7" id="KW-1003">Cell membrane</keyword>
<dbReference type="GO" id="GO:0006811">
    <property type="term" value="P:monoatomic ion transport"/>
    <property type="evidence" value="ECO:0007669"/>
    <property type="project" value="UniProtKB-KW"/>
</dbReference>
<dbReference type="GO" id="GO:0005886">
    <property type="term" value="C:plasma membrane"/>
    <property type="evidence" value="ECO:0007669"/>
    <property type="project" value="UniProtKB-SubCell"/>
</dbReference>
<evidence type="ECO:0000256" key="11">
    <source>
        <dbReference type="ARBA" id="ARBA00023136"/>
    </source>
</evidence>
<feature type="transmembrane region" description="Helical" evidence="13">
    <location>
        <begin position="282"/>
        <end position="302"/>
    </location>
</feature>
<dbReference type="RefSeq" id="WP_180492932.1">
    <property type="nucleotide sequence ID" value="NZ_JACCKS010000003.1"/>
</dbReference>
<dbReference type="InterPro" id="IPR050222">
    <property type="entry name" value="MATE_MdtK"/>
</dbReference>
<sequence length="451" mass="49692">MNLGETSKVRLFSNRDLFYLFLPLIIEQMLEFITGLADSIMVSYVGEAAVSGVSLVDFIMQFLISLFAALATGGAVVAGQYLGSKHQKEAKEAANQLVWFAGGFALIVMVLVYLFQRPIFHLLFGQIEADVYRHSYSYMMVVAASIPFLAIYNAGAAVFRTQGNAKLPMQIMFAMNIVNILGNAVMVYGFQMGTLGVAIPTLISRIGAAVLVMFWAIRPENPLQIQKTLRHHVNGQLIRQILGIGAPYGLENGMFYFGRLLILSLVSSFGTASIAANSVAQTLVNFEVLPGLAIGLGLTVVISRCMGSGDIEQSKYYTKKVVGIIYVVQTVVCLSLIALMPVIMGIYGLSAEATRLVWILVIAHAVMEIIWPLGYTLPVTFRASGDAKFPMAVSMSSMIVCRILMAYVISYLFDWGLIGVWAAMFLDWIVKAVIFTWRYFSMKWAKYSVIK</sequence>
<dbReference type="Pfam" id="PF01554">
    <property type="entry name" value="MatE"/>
    <property type="match status" value="2"/>
</dbReference>
<feature type="transmembrane region" description="Helical" evidence="13">
    <location>
        <begin position="58"/>
        <end position="77"/>
    </location>
</feature>
<name>A0A853JIL2_9FIRM</name>
<dbReference type="InterPro" id="IPR002528">
    <property type="entry name" value="MATE_fam"/>
</dbReference>
<gene>
    <name evidence="14" type="ORF">H0N91_03310</name>
</gene>
<dbReference type="CDD" id="cd13137">
    <property type="entry name" value="MATE_NorM_like"/>
    <property type="match status" value="1"/>
</dbReference>
<comment type="similarity">
    <text evidence="3">Belongs to the multi antimicrobial extrusion (MATE) (TC 2.A.66.1) family.</text>
</comment>
<keyword evidence="11 13" id="KW-0472">Membrane</keyword>
<evidence type="ECO:0000313" key="15">
    <source>
        <dbReference type="Proteomes" id="UP000586254"/>
    </source>
</evidence>
<comment type="caution">
    <text evidence="14">The sequence shown here is derived from an EMBL/GenBank/DDBJ whole genome shotgun (WGS) entry which is preliminary data.</text>
</comment>
<protein>
    <recommendedName>
        <fullName evidence="4">Probable multidrug resistance protein NorM</fullName>
    </recommendedName>
    <alternativeName>
        <fullName evidence="12">Multidrug-efflux transporter</fullName>
    </alternativeName>
</protein>
<dbReference type="GO" id="GO:0015297">
    <property type="term" value="F:antiporter activity"/>
    <property type="evidence" value="ECO:0007669"/>
    <property type="project" value="UniProtKB-KW"/>
</dbReference>
<feature type="transmembrane region" description="Helical" evidence="13">
    <location>
        <begin position="197"/>
        <end position="217"/>
    </location>
</feature>
<evidence type="ECO:0000256" key="12">
    <source>
        <dbReference type="ARBA" id="ARBA00031636"/>
    </source>
</evidence>
<evidence type="ECO:0000256" key="8">
    <source>
        <dbReference type="ARBA" id="ARBA00022692"/>
    </source>
</evidence>
<keyword evidence="5" id="KW-0813">Transport</keyword>
<dbReference type="EMBL" id="JACCKS010000003">
    <property type="protein sequence ID" value="NZA37193.1"/>
    <property type="molecule type" value="Genomic_DNA"/>
</dbReference>
<dbReference type="Proteomes" id="UP000586254">
    <property type="component" value="Unassembled WGS sequence"/>
</dbReference>
<evidence type="ECO:0000256" key="5">
    <source>
        <dbReference type="ARBA" id="ARBA00022448"/>
    </source>
</evidence>
<keyword evidence="6" id="KW-0050">Antiport</keyword>
<reference evidence="14 15" key="1">
    <citation type="submission" date="2020-07" db="EMBL/GenBank/DDBJ databases">
        <title>Organ Donor 1.</title>
        <authorList>
            <person name="Marsh A.J."/>
            <person name="Azcarate-Peril M.A."/>
        </authorList>
    </citation>
    <scope>NUCLEOTIDE SEQUENCE [LARGE SCALE GENOMIC DNA]</scope>
    <source>
        <strain evidence="14 15">AMC0717</strain>
    </source>
</reference>
<evidence type="ECO:0000256" key="7">
    <source>
        <dbReference type="ARBA" id="ARBA00022475"/>
    </source>
</evidence>
<feature type="transmembrane region" description="Helical" evidence="13">
    <location>
        <begin position="17"/>
        <end position="46"/>
    </location>
</feature>
<feature type="transmembrane region" description="Helical" evidence="13">
    <location>
        <begin position="415"/>
        <end position="437"/>
    </location>
</feature>
<keyword evidence="9 13" id="KW-1133">Transmembrane helix</keyword>
<evidence type="ECO:0000256" key="3">
    <source>
        <dbReference type="ARBA" id="ARBA00010199"/>
    </source>
</evidence>
<dbReference type="PANTHER" id="PTHR43298">
    <property type="entry name" value="MULTIDRUG RESISTANCE PROTEIN NORM-RELATED"/>
    <property type="match status" value="1"/>
</dbReference>
<feature type="transmembrane region" description="Helical" evidence="13">
    <location>
        <begin position="171"/>
        <end position="191"/>
    </location>
</feature>
<dbReference type="PANTHER" id="PTHR43298:SF2">
    <property type="entry name" value="FMN_FAD EXPORTER YEEO-RELATED"/>
    <property type="match status" value="1"/>
</dbReference>
<dbReference type="InterPro" id="IPR048279">
    <property type="entry name" value="MdtK-like"/>
</dbReference>
<evidence type="ECO:0000256" key="2">
    <source>
        <dbReference type="ARBA" id="ARBA00004651"/>
    </source>
</evidence>
<organism evidence="14 15">
    <name type="scientific">Eubacterium callanderi</name>
    <dbReference type="NCBI Taxonomy" id="53442"/>
    <lineage>
        <taxon>Bacteria</taxon>
        <taxon>Bacillati</taxon>
        <taxon>Bacillota</taxon>
        <taxon>Clostridia</taxon>
        <taxon>Eubacteriales</taxon>
        <taxon>Eubacteriaceae</taxon>
        <taxon>Eubacterium</taxon>
    </lineage>
</organism>
<keyword evidence="8 13" id="KW-0812">Transmembrane</keyword>
<evidence type="ECO:0000256" key="1">
    <source>
        <dbReference type="ARBA" id="ARBA00003408"/>
    </source>
</evidence>
<feature type="transmembrane region" description="Helical" evidence="13">
    <location>
        <begin position="356"/>
        <end position="377"/>
    </location>
</feature>
<evidence type="ECO:0000256" key="9">
    <source>
        <dbReference type="ARBA" id="ARBA00022989"/>
    </source>
</evidence>
<keyword evidence="10" id="KW-0406">Ion transport</keyword>
<proteinExistence type="inferred from homology"/>
<comment type="subcellular location">
    <subcellularLocation>
        <location evidence="2">Cell membrane</location>
        <topology evidence="2">Multi-pass membrane protein</topology>
    </subcellularLocation>
</comment>
<evidence type="ECO:0000256" key="4">
    <source>
        <dbReference type="ARBA" id="ARBA00020268"/>
    </source>
</evidence>
<dbReference type="PIRSF" id="PIRSF006603">
    <property type="entry name" value="DinF"/>
    <property type="match status" value="1"/>
</dbReference>
<feature type="transmembrane region" description="Helical" evidence="13">
    <location>
        <begin position="323"/>
        <end position="350"/>
    </location>
</feature>
<dbReference type="NCBIfam" id="TIGR00797">
    <property type="entry name" value="matE"/>
    <property type="match status" value="1"/>
</dbReference>
<feature type="transmembrane region" description="Helical" evidence="13">
    <location>
        <begin position="389"/>
        <end position="409"/>
    </location>
</feature>
<dbReference type="GO" id="GO:0042910">
    <property type="term" value="F:xenobiotic transmembrane transporter activity"/>
    <property type="evidence" value="ECO:0007669"/>
    <property type="project" value="InterPro"/>
</dbReference>
<comment type="function">
    <text evidence="1">Multidrug efflux pump.</text>
</comment>
<evidence type="ECO:0000256" key="10">
    <source>
        <dbReference type="ARBA" id="ARBA00023065"/>
    </source>
</evidence>
<feature type="transmembrane region" description="Helical" evidence="13">
    <location>
        <begin position="97"/>
        <end position="116"/>
    </location>
</feature>
<feature type="transmembrane region" description="Helical" evidence="13">
    <location>
        <begin position="136"/>
        <end position="159"/>
    </location>
</feature>
<feature type="transmembrane region" description="Helical" evidence="13">
    <location>
        <begin position="256"/>
        <end position="276"/>
    </location>
</feature>
<accession>A0A853JIL2</accession>
<evidence type="ECO:0000313" key="14">
    <source>
        <dbReference type="EMBL" id="NZA37193.1"/>
    </source>
</evidence>
<dbReference type="AlphaFoldDB" id="A0A853JIL2"/>
<evidence type="ECO:0000256" key="13">
    <source>
        <dbReference type="SAM" id="Phobius"/>
    </source>
</evidence>